<keyword evidence="4" id="KW-0410">Iron transport</keyword>
<keyword evidence="9 11" id="KW-0472">Membrane</keyword>
<evidence type="ECO:0000256" key="9">
    <source>
        <dbReference type="ARBA" id="ARBA00023136"/>
    </source>
</evidence>
<feature type="domain" description="TonB-dependent receptor-like beta-barrel" evidence="15">
    <location>
        <begin position="365"/>
        <end position="848"/>
    </location>
</feature>
<keyword evidence="14" id="KW-0732">Signal</keyword>
<keyword evidence="5 11" id="KW-0812">Transmembrane</keyword>
<evidence type="ECO:0000256" key="14">
    <source>
        <dbReference type="SAM" id="SignalP"/>
    </source>
</evidence>
<evidence type="ECO:0000256" key="1">
    <source>
        <dbReference type="ARBA" id="ARBA00004571"/>
    </source>
</evidence>
<evidence type="ECO:0000256" key="13">
    <source>
        <dbReference type="RuleBase" id="RU003357"/>
    </source>
</evidence>
<dbReference type="PROSITE" id="PS00430">
    <property type="entry name" value="TONB_DEPENDENT_REC_1"/>
    <property type="match status" value="1"/>
</dbReference>
<keyword evidence="6" id="KW-0408">Iron</keyword>
<dbReference type="Gene3D" id="2.40.170.20">
    <property type="entry name" value="TonB-dependent receptor, beta-barrel domain"/>
    <property type="match status" value="3"/>
</dbReference>
<reference evidence="17 18" key="1">
    <citation type="submission" date="2024-05" db="EMBL/GenBank/DDBJ databases">
        <authorList>
            <person name="Park S."/>
        </authorList>
    </citation>
    <scope>NUCLEOTIDE SEQUENCE [LARGE SCALE GENOMIC DNA]</scope>
    <source>
        <strain evidence="17 18">DGU5</strain>
    </source>
</reference>
<evidence type="ECO:0000256" key="4">
    <source>
        <dbReference type="ARBA" id="ARBA00022496"/>
    </source>
</evidence>
<evidence type="ECO:0000256" key="7">
    <source>
        <dbReference type="ARBA" id="ARBA00023065"/>
    </source>
</evidence>
<keyword evidence="17" id="KW-0675">Receptor</keyword>
<feature type="domain" description="TonB-dependent receptor plug" evidence="16">
    <location>
        <begin position="47"/>
        <end position="157"/>
    </location>
</feature>
<keyword evidence="3 11" id="KW-1134">Transmembrane beta strand</keyword>
<dbReference type="Pfam" id="PF00593">
    <property type="entry name" value="TonB_dep_Rec_b-barrel"/>
    <property type="match status" value="1"/>
</dbReference>
<evidence type="ECO:0000259" key="15">
    <source>
        <dbReference type="Pfam" id="PF00593"/>
    </source>
</evidence>
<dbReference type="InterPro" id="IPR039426">
    <property type="entry name" value="TonB-dep_rcpt-like"/>
</dbReference>
<feature type="chain" id="PRO_5046435292" evidence="14">
    <location>
        <begin position="25"/>
        <end position="885"/>
    </location>
</feature>
<evidence type="ECO:0000256" key="12">
    <source>
        <dbReference type="PROSITE-ProRule" id="PRU10143"/>
    </source>
</evidence>
<sequence length="885" mass="95062">MKFKSLSVASSLAIMAGMATPAFAQDEDEGARTNTIVVTAEFREANLQDTPIAITAVNSEMLEARGQTDIAQVAAQAPNVTLKAQPQGGGNGLIAFIRGVGQVDFNYALDPGVGVYIDDVFIPTLSSSLLDLMDLDRIEVLRGPQGTLAGKNSIGGAIKLFSARPQGDNSGSFRATYGSYNRIEARGMADFAIADNLFARVSGIGRSVDGYVTRLDYALTHPNSNVPANNARGRGNADNETLGGGSTVAGRIALRWVPTDRLEVNVSGDYSSDKGEAGPQVLLAMGAVSATPETFDPFSQNPAVSLGEYNPAAPFIPGVGRYETLPWLVGKDGNAVPGSCAFVPSGPYSCDTGGNLQGLDPRFVNYGNFLDARQPTSQAPYKPYATNPVSELVGWGVHGNITFDATENLQLVWIGSWREYQSNWGEDQDGTPIPVAQLDNQLNHRAWSQEVRVNFELADGLIEGTVGGYYLDQDGEYTARVDLNYAGIDFIHGPDTTPSTTKAGFGTLTIRPTDSLSFTGGIRYTKDEKIYTYFRSNPDGTAPFDVNADGAPDIFPPACESFVGAGPVIRDADGNVVPGPNGLPQALPTALGNTPNCLLVGLFDVSDTFEGDRWDWRLAADYRFSDEFLAYASVSTGFKGGGVNPRPFFGPSAGSCDPADGYVAGPCNQLKAFNPETITTYEVGFKSDLLDRRLRLNGAAFFNKYDNIILQLSACPSTPCLQPNNVGSADVKGFELEMSAYPVDGLSLDGGLSYINFEYTDVGASGLIGNEVTPYTPEWTYSFGLQYDYEMDAGTLMARFDGAYQSEIFTDSFNTSWSKIDSYFLGNARLGFTTADENWNVALEVQNVFDKYYFLTVSDVTTSLGLVTAQPGMPRTWSLSVGRKF</sequence>
<keyword evidence="8 12" id="KW-0798">TonB box</keyword>
<feature type="short sequence motif" description="TonB box" evidence="12">
    <location>
        <begin position="35"/>
        <end position="41"/>
    </location>
</feature>
<evidence type="ECO:0000313" key="18">
    <source>
        <dbReference type="Proteomes" id="UP001484535"/>
    </source>
</evidence>
<dbReference type="InterPro" id="IPR036942">
    <property type="entry name" value="Beta-barrel_TonB_sf"/>
</dbReference>
<dbReference type="EMBL" id="JBDLBR010000004">
    <property type="protein sequence ID" value="MEN7538177.1"/>
    <property type="molecule type" value="Genomic_DNA"/>
</dbReference>
<organism evidence="17 18">
    <name type="scientific">Aurantiacibacter flavus</name>
    <dbReference type="NCBI Taxonomy" id="3145232"/>
    <lineage>
        <taxon>Bacteria</taxon>
        <taxon>Pseudomonadati</taxon>
        <taxon>Pseudomonadota</taxon>
        <taxon>Alphaproteobacteria</taxon>
        <taxon>Sphingomonadales</taxon>
        <taxon>Erythrobacteraceae</taxon>
        <taxon>Aurantiacibacter</taxon>
    </lineage>
</organism>
<dbReference type="PANTHER" id="PTHR32552:SF81">
    <property type="entry name" value="TONB-DEPENDENT OUTER MEMBRANE RECEPTOR"/>
    <property type="match status" value="1"/>
</dbReference>
<comment type="similarity">
    <text evidence="11 13">Belongs to the TonB-dependent receptor family.</text>
</comment>
<evidence type="ECO:0000259" key="16">
    <source>
        <dbReference type="Pfam" id="PF07715"/>
    </source>
</evidence>
<accession>A0ABV0D284</accession>
<evidence type="ECO:0000313" key="17">
    <source>
        <dbReference type="EMBL" id="MEN7538177.1"/>
    </source>
</evidence>
<evidence type="ECO:0000256" key="11">
    <source>
        <dbReference type="PROSITE-ProRule" id="PRU01360"/>
    </source>
</evidence>
<protein>
    <submittedName>
        <fullName evidence="17">TonB-dependent receptor</fullName>
    </submittedName>
</protein>
<keyword evidence="2 11" id="KW-0813">Transport</keyword>
<evidence type="ECO:0000256" key="2">
    <source>
        <dbReference type="ARBA" id="ARBA00022448"/>
    </source>
</evidence>
<gene>
    <name evidence="17" type="ORF">ABDJ38_13420</name>
</gene>
<dbReference type="InterPro" id="IPR012910">
    <property type="entry name" value="Plug_dom"/>
</dbReference>
<dbReference type="RefSeq" id="WP_346785628.1">
    <property type="nucleotide sequence ID" value="NZ_JBDLBR010000004.1"/>
</dbReference>
<dbReference type="InterPro" id="IPR000531">
    <property type="entry name" value="Beta-barrel_TonB"/>
</dbReference>
<dbReference type="InterPro" id="IPR010916">
    <property type="entry name" value="TonB_box_CS"/>
</dbReference>
<evidence type="ECO:0000256" key="5">
    <source>
        <dbReference type="ARBA" id="ARBA00022692"/>
    </source>
</evidence>
<keyword evidence="18" id="KW-1185">Reference proteome</keyword>
<dbReference type="SUPFAM" id="SSF56935">
    <property type="entry name" value="Porins"/>
    <property type="match status" value="1"/>
</dbReference>
<comment type="caution">
    <text evidence="17">The sequence shown here is derived from an EMBL/GenBank/DDBJ whole genome shotgun (WGS) entry which is preliminary data.</text>
</comment>
<evidence type="ECO:0000256" key="10">
    <source>
        <dbReference type="ARBA" id="ARBA00023237"/>
    </source>
</evidence>
<evidence type="ECO:0000256" key="6">
    <source>
        <dbReference type="ARBA" id="ARBA00023004"/>
    </source>
</evidence>
<keyword evidence="7" id="KW-0406">Ion transport</keyword>
<dbReference type="PANTHER" id="PTHR32552">
    <property type="entry name" value="FERRICHROME IRON RECEPTOR-RELATED"/>
    <property type="match status" value="1"/>
</dbReference>
<name>A0ABV0D284_9SPHN</name>
<dbReference type="Proteomes" id="UP001484535">
    <property type="component" value="Unassembled WGS sequence"/>
</dbReference>
<keyword evidence="10 11" id="KW-0998">Cell outer membrane</keyword>
<proteinExistence type="inferred from homology"/>
<evidence type="ECO:0000256" key="3">
    <source>
        <dbReference type="ARBA" id="ARBA00022452"/>
    </source>
</evidence>
<dbReference type="PROSITE" id="PS52016">
    <property type="entry name" value="TONB_DEPENDENT_REC_3"/>
    <property type="match status" value="1"/>
</dbReference>
<dbReference type="Pfam" id="PF07715">
    <property type="entry name" value="Plug"/>
    <property type="match status" value="1"/>
</dbReference>
<feature type="signal peptide" evidence="14">
    <location>
        <begin position="1"/>
        <end position="24"/>
    </location>
</feature>
<evidence type="ECO:0000256" key="8">
    <source>
        <dbReference type="ARBA" id="ARBA00023077"/>
    </source>
</evidence>
<comment type="subcellular location">
    <subcellularLocation>
        <location evidence="1 11">Cell outer membrane</location>
        <topology evidence="1 11">Multi-pass membrane protein</topology>
    </subcellularLocation>
</comment>